<dbReference type="SUPFAM" id="SSF48452">
    <property type="entry name" value="TPR-like"/>
    <property type="match status" value="1"/>
</dbReference>
<dbReference type="EMBL" id="VIRM01000040">
    <property type="protein sequence ID" value="TQS17823.1"/>
    <property type="molecule type" value="Genomic_DNA"/>
</dbReference>
<dbReference type="InterPro" id="IPR049052">
    <property type="entry name" value="nSTAND1"/>
</dbReference>
<proteinExistence type="predicted"/>
<feature type="repeat" description="TPR" evidence="1">
    <location>
        <begin position="473"/>
        <end position="506"/>
    </location>
</feature>
<dbReference type="AlphaFoldDB" id="A0A544YM24"/>
<evidence type="ECO:0000313" key="4">
    <source>
        <dbReference type="Proteomes" id="UP000316541"/>
    </source>
</evidence>
<organism evidence="3 4">
    <name type="scientific">Microbispora hainanensis</name>
    <dbReference type="NCBI Taxonomy" id="568844"/>
    <lineage>
        <taxon>Bacteria</taxon>
        <taxon>Bacillati</taxon>
        <taxon>Actinomycetota</taxon>
        <taxon>Actinomycetes</taxon>
        <taxon>Streptosporangiales</taxon>
        <taxon>Streptosporangiaceae</taxon>
        <taxon>Microbispora</taxon>
    </lineage>
</organism>
<dbReference type="SUPFAM" id="SSF52540">
    <property type="entry name" value="P-loop containing nucleoside triphosphate hydrolases"/>
    <property type="match status" value="1"/>
</dbReference>
<name>A0A544YM24_9ACTN</name>
<dbReference type="Proteomes" id="UP000316541">
    <property type="component" value="Unassembled WGS sequence"/>
</dbReference>
<gene>
    <name evidence="3" type="ORF">FLX08_27265</name>
</gene>
<dbReference type="PROSITE" id="PS50005">
    <property type="entry name" value="TPR"/>
    <property type="match status" value="1"/>
</dbReference>
<dbReference type="Pfam" id="PF20703">
    <property type="entry name" value="nSTAND1"/>
    <property type="match status" value="1"/>
</dbReference>
<protein>
    <submittedName>
        <fullName evidence="3">Tetratricopeptide repeat protein</fullName>
    </submittedName>
</protein>
<dbReference type="Gene3D" id="1.25.40.10">
    <property type="entry name" value="Tetratricopeptide repeat domain"/>
    <property type="match status" value="1"/>
</dbReference>
<dbReference type="RefSeq" id="WP_142622778.1">
    <property type="nucleotide sequence ID" value="NZ_VIRM01000040.1"/>
</dbReference>
<evidence type="ECO:0000256" key="1">
    <source>
        <dbReference type="PROSITE-ProRule" id="PRU00339"/>
    </source>
</evidence>
<dbReference type="InterPro" id="IPR019734">
    <property type="entry name" value="TPR_rpt"/>
</dbReference>
<sequence length="553" mass="61211">MTATGSSAPTPARPYVGLRPYRRDESALFHGRDREAREIATLWGAAGLTVLYGASGVGKTSLLQAGVLPRLDPARVDLLPVARVLPRTRPPESAGNPYVAALLSSWAPEQDPRTLAGLTVTEFLRGRPERTDEYGDPVPILAALDQAEEMFHGGPAGERDRTELLEQLTSAVQEHTGLHLLLSLREEYLFLVLPYERPFGQGSRARFHLRPFTPEAAREAVAGPLRDTGRTITPAAAEVLVDDLRTAVIADEAGNVSEVTLETVEPVQLQVVCAALWESLPPDVVEITEQHARAYADVEEFLYDFCKRAVAEVAETFAMSAGEIRFWLRNTFVTEHGTRNVVYEGLQQTRSMPNAVARALEDRHILRAEHRRGIRWYELAHDRLIRPISRADSPEAYLRAARTALAERKWEQARRLADEAMRASDLGESWVRAEAAEVFADVAVANGEIETARRHCEQAAELYAERQRFDGVARVLRTDGLLWLEQGDHAKAIERITAALSWAPNDMAAHLALAEALVRAGTPKAAVQVVNGVLDRLPPDLLKQAREMLRQTA</sequence>
<comment type="caution">
    <text evidence="3">The sequence shown here is derived from an EMBL/GenBank/DDBJ whole genome shotgun (WGS) entry which is preliminary data.</text>
</comment>
<dbReference type="Pfam" id="PF14559">
    <property type="entry name" value="TPR_19"/>
    <property type="match status" value="1"/>
</dbReference>
<feature type="domain" description="Novel STAND NTPase 1" evidence="2">
    <location>
        <begin position="14"/>
        <end position="387"/>
    </location>
</feature>
<evidence type="ECO:0000259" key="2">
    <source>
        <dbReference type="Pfam" id="PF20703"/>
    </source>
</evidence>
<reference evidence="3 4" key="1">
    <citation type="submission" date="2019-07" db="EMBL/GenBank/DDBJ databases">
        <title>Microbispora hainanensis DSM 45428.</title>
        <authorList>
            <person name="Thawai C."/>
        </authorList>
    </citation>
    <scope>NUCLEOTIDE SEQUENCE [LARGE SCALE GENOMIC DNA]</scope>
    <source>
        <strain evidence="3 4">DSM 45428</strain>
    </source>
</reference>
<accession>A0A544YM24</accession>
<evidence type="ECO:0000313" key="3">
    <source>
        <dbReference type="EMBL" id="TQS17823.1"/>
    </source>
</evidence>
<dbReference type="InterPro" id="IPR011990">
    <property type="entry name" value="TPR-like_helical_dom_sf"/>
</dbReference>
<keyword evidence="1" id="KW-0802">TPR repeat</keyword>
<dbReference type="InterPro" id="IPR027417">
    <property type="entry name" value="P-loop_NTPase"/>
</dbReference>